<keyword evidence="1" id="KW-0732">Signal</keyword>
<keyword evidence="3" id="KW-1185">Reference proteome</keyword>
<gene>
    <name evidence="2" type="ORF">DesfrDRAFT_1675</name>
</gene>
<feature type="signal peptide" evidence="1">
    <location>
        <begin position="1"/>
        <end position="28"/>
    </location>
</feature>
<feature type="chain" id="PRO_5003147976" evidence="1">
    <location>
        <begin position="29"/>
        <end position="120"/>
    </location>
</feature>
<sequence length="120" mass="12762" precursor="true">MYNLFKLCSQLAAAFAILFLVLIFPAHAMTLPIHGAVLNSTETFTGKATVHFWGDGNLTLTTNKGVICKGDFVHASQQKGNGTVTCEDGRLGSFEFVTAGFSGTGAGMIGAEHFDFRIGK</sequence>
<reference evidence="2 3" key="1">
    <citation type="submission" date="2010-08" db="EMBL/GenBank/DDBJ databases">
        <title>The draft genome of Desulfovibrio fructosovorans JJ.</title>
        <authorList>
            <consortium name="US DOE Joint Genome Institute (JGI-PGF)"/>
            <person name="Lucas S."/>
            <person name="Copeland A."/>
            <person name="Lapidus A."/>
            <person name="Cheng J.-F."/>
            <person name="Bruce D."/>
            <person name="Goodwin L."/>
            <person name="Pitluck S."/>
            <person name="Land M.L."/>
            <person name="Hauser L."/>
            <person name="Chang Y.-J."/>
            <person name="Jeffries C."/>
            <person name="Wall J.D."/>
            <person name="Stahl D.A."/>
            <person name="Arkin A.P."/>
            <person name="Dehal P."/>
            <person name="Stolyar S.M."/>
            <person name="Hazen T.C."/>
            <person name="Woyke T.J."/>
        </authorList>
    </citation>
    <scope>NUCLEOTIDE SEQUENCE [LARGE SCALE GENOMIC DNA]</scope>
    <source>
        <strain evidence="2 3">JJ</strain>
    </source>
</reference>
<proteinExistence type="predicted"/>
<evidence type="ECO:0000256" key="1">
    <source>
        <dbReference type="SAM" id="SignalP"/>
    </source>
</evidence>
<dbReference type="EMBL" id="AECZ01000009">
    <property type="protein sequence ID" value="EFL51514.1"/>
    <property type="molecule type" value="Genomic_DNA"/>
</dbReference>
<protein>
    <submittedName>
        <fullName evidence="2">Uncharacterized protein</fullName>
    </submittedName>
</protein>
<name>E1JVM6_SOLFR</name>
<organism evidence="2 3">
    <name type="scientific">Solidesulfovibrio fructosivorans JJ]</name>
    <dbReference type="NCBI Taxonomy" id="596151"/>
    <lineage>
        <taxon>Bacteria</taxon>
        <taxon>Pseudomonadati</taxon>
        <taxon>Thermodesulfobacteriota</taxon>
        <taxon>Desulfovibrionia</taxon>
        <taxon>Desulfovibrionales</taxon>
        <taxon>Desulfovibrionaceae</taxon>
        <taxon>Solidesulfovibrio</taxon>
    </lineage>
</organism>
<dbReference type="Proteomes" id="UP000006250">
    <property type="component" value="Unassembled WGS sequence"/>
</dbReference>
<dbReference type="RefSeq" id="WP_005992901.1">
    <property type="nucleotide sequence ID" value="NZ_AECZ01000009.1"/>
</dbReference>
<dbReference type="AlphaFoldDB" id="E1JVM6"/>
<evidence type="ECO:0000313" key="3">
    <source>
        <dbReference type="Proteomes" id="UP000006250"/>
    </source>
</evidence>
<dbReference type="eggNOG" id="ENOG5031VBP">
    <property type="taxonomic scope" value="Bacteria"/>
</dbReference>
<accession>E1JVM6</accession>
<dbReference type="STRING" id="596151.DesfrDRAFT_1675"/>
<comment type="caution">
    <text evidence="2">The sequence shown here is derived from an EMBL/GenBank/DDBJ whole genome shotgun (WGS) entry which is preliminary data.</text>
</comment>
<evidence type="ECO:0000313" key="2">
    <source>
        <dbReference type="EMBL" id="EFL51514.1"/>
    </source>
</evidence>
<dbReference type="OrthoDB" id="5457464at2"/>